<dbReference type="SUPFAM" id="SSF56042">
    <property type="entry name" value="PurM C-terminal domain-like"/>
    <property type="match status" value="1"/>
</dbReference>
<dbReference type="InterPro" id="IPR006283">
    <property type="entry name" value="ThiL-like"/>
</dbReference>
<reference evidence="3" key="1">
    <citation type="journal article" date="2019" name="Int. J. Syst. Evol. Microbiol.">
        <title>The Global Catalogue of Microorganisms (GCM) 10K type strain sequencing project: providing services to taxonomists for standard genome sequencing and annotation.</title>
        <authorList>
            <consortium name="The Broad Institute Genomics Platform"/>
            <consortium name="The Broad Institute Genome Sequencing Center for Infectious Disease"/>
            <person name="Wu L."/>
            <person name="Ma J."/>
        </authorList>
    </citation>
    <scope>NUCLEOTIDE SEQUENCE [LARGE SCALE GENOMIC DNA]</scope>
    <source>
        <strain evidence="3">CCUG 50873</strain>
    </source>
</reference>
<proteinExistence type="predicted"/>
<dbReference type="NCBIfam" id="TIGR04050">
    <property type="entry name" value="MSMEG_0567_Cter"/>
    <property type="match status" value="1"/>
</dbReference>
<dbReference type="SUPFAM" id="SSF55729">
    <property type="entry name" value="Acyl-CoA N-acyltransferases (Nat)"/>
    <property type="match status" value="1"/>
</dbReference>
<dbReference type="InterPro" id="IPR000182">
    <property type="entry name" value="GNAT_dom"/>
</dbReference>
<comment type="caution">
    <text evidence="2">The sequence shown here is derived from an EMBL/GenBank/DDBJ whole genome shotgun (WGS) entry which is preliminary data.</text>
</comment>
<protein>
    <submittedName>
        <fullName evidence="2">MSMEG_0567/sll0787 family protein</fullName>
    </submittedName>
</protein>
<dbReference type="InterPro" id="IPR016188">
    <property type="entry name" value="PurM-like_N"/>
</dbReference>
<gene>
    <name evidence="2" type="ORF">ACFQ04_18170</name>
</gene>
<dbReference type="EMBL" id="JBHTIL010000006">
    <property type="protein sequence ID" value="MFD0927672.1"/>
    <property type="molecule type" value="Genomic_DNA"/>
</dbReference>
<dbReference type="NCBIfam" id="TIGR04045">
    <property type="entry name" value="MSMEG_0567_GNAT"/>
    <property type="match status" value="1"/>
</dbReference>
<dbReference type="SUPFAM" id="SSF55326">
    <property type="entry name" value="PurM N-terminal domain-like"/>
    <property type="match status" value="1"/>
</dbReference>
<evidence type="ECO:0000259" key="1">
    <source>
        <dbReference type="PROSITE" id="PS51186"/>
    </source>
</evidence>
<dbReference type="Pfam" id="PF02769">
    <property type="entry name" value="AIRS_C"/>
    <property type="match status" value="1"/>
</dbReference>
<evidence type="ECO:0000313" key="3">
    <source>
        <dbReference type="Proteomes" id="UP001597068"/>
    </source>
</evidence>
<dbReference type="InterPro" id="IPR010918">
    <property type="entry name" value="PurM-like_C_dom"/>
</dbReference>
<dbReference type="Gene3D" id="3.30.1330.10">
    <property type="entry name" value="PurM-like, N-terminal domain"/>
    <property type="match status" value="1"/>
</dbReference>
<organism evidence="2 3">
    <name type="scientific">Williamsia deligens</name>
    <dbReference type="NCBI Taxonomy" id="321325"/>
    <lineage>
        <taxon>Bacteria</taxon>
        <taxon>Bacillati</taxon>
        <taxon>Actinomycetota</taxon>
        <taxon>Actinomycetes</taxon>
        <taxon>Mycobacteriales</taxon>
        <taxon>Nocardiaceae</taxon>
        <taxon>Williamsia</taxon>
    </lineage>
</organism>
<dbReference type="InterPro" id="IPR036921">
    <property type="entry name" value="PurM-like_N_sf"/>
</dbReference>
<dbReference type="Gene3D" id="3.40.630.30">
    <property type="match status" value="1"/>
</dbReference>
<dbReference type="InterPro" id="IPR023911">
    <property type="entry name" value="MSMEG_0567/sll0787_C"/>
</dbReference>
<dbReference type="InterPro" id="IPR024035">
    <property type="entry name" value="MSMEG_0567_GNAT"/>
</dbReference>
<dbReference type="Pfam" id="PF00583">
    <property type="entry name" value="Acetyltransf_1"/>
    <property type="match status" value="1"/>
</dbReference>
<dbReference type="RefSeq" id="WP_372505397.1">
    <property type="nucleotide sequence ID" value="NZ_BAAAMO010000001.1"/>
</dbReference>
<feature type="domain" description="N-acetyltransferase" evidence="1">
    <location>
        <begin position="44"/>
        <end position="189"/>
    </location>
</feature>
<keyword evidence="3" id="KW-1185">Reference proteome</keyword>
<dbReference type="PANTHER" id="PTHR30270">
    <property type="entry name" value="THIAMINE-MONOPHOSPHATE KINASE"/>
    <property type="match status" value="1"/>
</dbReference>
<dbReference type="PROSITE" id="PS51186">
    <property type="entry name" value="GNAT"/>
    <property type="match status" value="1"/>
</dbReference>
<dbReference type="Proteomes" id="UP001597068">
    <property type="component" value="Unassembled WGS sequence"/>
</dbReference>
<dbReference type="InterPro" id="IPR036676">
    <property type="entry name" value="PurM-like_C_sf"/>
</dbReference>
<dbReference type="Pfam" id="PF00586">
    <property type="entry name" value="AIRS"/>
    <property type="match status" value="1"/>
</dbReference>
<dbReference type="CDD" id="cd04301">
    <property type="entry name" value="NAT_SF"/>
    <property type="match status" value="1"/>
</dbReference>
<sequence>MIGGGQTIDGTIDADVVSRLATTGPMSILEGLPSPRGARSPGFLVTTAETAAQHAQYRQLRRAVFVDTQQVFSHSDVDEIDLDERTVVLVAVDADGDVVGGVRIAPVGEHDLGWWTGSRLVVAPHRRGTEIASALVRAAVAHAENRGVLRFDACVNARHRGLFHRLGWTSHGDTAIGSVPHVHMRRPMDRLQRTADGAKAFLADVLEPLRGHPAGLGPRGFVGDDGVPVPGTDVVAACDAILPSMVDRDPWWAGWCSVLVNLNDLIAMGAAPTALLDAVGARTTSQLTRIIRGVAAASAAWDVPVLGGHTQVGVPASVAVTALGRTSTPVPGGGGRVGDILRLTADLTGGWRPGYTGAQWDSTSARPPQDLRALTGLVARMSPHAAKDVSMAGVVGTTGMLAEAGGTGACIDVAATPRPSGADMGSWLTCFPGFGMLTADSGDAADAPAATLPGGVVSAACGHLTAEPGVRLRWPDGVETVAIAASVTGLGRA</sequence>
<dbReference type="PANTHER" id="PTHR30270:SF0">
    <property type="entry name" value="THIAMINE-MONOPHOSPHATE KINASE"/>
    <property type="match status" value="1"/>
</dbReference>
<accession>A0ABW3GGG0</accession>
<name>A0ABW3GGG0_9NOCA</name>
<evidence type="ECO:0000313" key="2">
    <source>
        <dbReference type="EMBL" id="MFD0927672.1"/>
    </source>
</evidence>
<dbReference type="Gene3D" id="3.90.650.10">
    <property type="entry name" value="PurM-like C-terminal domain"/>
    <property type="match status" value="1"/>
</dbReference>
<dbReference type="InterPro" id="IPR016181">
    <property type="entry name" value="Acyl_CoA_acyltransferase"/>
</dbReference>